<name>A0A166S1U4_9AGAM</name>
<keyword evidence="3" id="KW-1185">Reference proteome</keyword>
<sequence>MLSRCAARPSWSVSLPSRVLSRSYAVSVEAAVDYPKWAGGRVRNFGERKTHLYHQYLKMLESSSEKPLIFLHHNEFSVQRITKLRRDIAAAANRVKPSLAQTATGLSAEPPTLTIMRTGVLGAVLRDFAPLDMVASREIADMVPKGGLAILTLPSFNPPQIEAILKVMERTVPPRKPLTTAEIAAKEAEKKADPATPGRAIPKVSSIPQPELKLLGALIERRVLSVSGVKDVSKLPTLDTLHAQIVGLLSSPATQLAGILSEASGGQLARTLEGLKKGLEESQGAQDAQP</sequence>
<dbReference type="InterPro" id="IPR043141">
    <property type="entry name" value="Ribosomal_uL10-like_sf"/>
</dbReference>
<evidence type="ECO:0008006" key="4">
    <source>
        <dbReference type="Google" id="ProtNLM"/>
    </source>
</evidence>
<reference evidence="2 3" key="1">
    <citation type="journal article" date="2016" name="Mol. Biol. Evol.">
        <title>Comparative Genomics of Early-Diverging Mushroom-Forming Fungi Provides Insights into the Origins of Lignocellulose Decay Capabilities.</title>
        <authorList>
            <person name="Nagy L.G."/>
            <person name="Riley R."/>
            <person name="Tritt A."/>
            <person name="Adam C."/>
            <person name="Daum C."/>
            <person name="Floudas D."/>
            <person name="Sun H."/>
            <person name="Yadav J.S."/>
            <person name="Pangilinan J."/>
            <person name="Larsson K.H."/>
            <person name="Matsuura K."/>
            <person name="Barry K."/>
            <person name="Labutti K."/>
            <person name="Kuo R."/>
            <person name="Ohm R.A."/>
            <person name="Bhattacharya S.S."/>
            <person name="Shirouzu T."/>
            <person name="Yoshinaga Y."/>
            <person name="Martin F.M."/>
            <person name="Grigoriev I.V."/>
            <person name="Hibbett D.S."/>
        </authorList>
    </citation>
    <scope>NUCLEOTIDE SEQUENCE [LARGE SCALE GENOMIC DNA]</scope>
    <source>
        <strain evidence="2 3">CBS 109695</strain>
    </source>
</reference>
<dbReference type="AlphaFoldDB" id="A0A166S1U4"/>
<accession>A0A166S1U4</accession>
<dbReference type="OrthoDB" id="360689at2759"/>
<gene>
    <name evidence="2" type="ORF">FIBSPDRAFT_816797</name>
</gene>
<protein>
    <recommendedName>
        <fullName evidence="4">Ribosomal protein L10</fullName>
    </recommendedName>
</protein>
<dbReference type="STRING" id="436010.A0A166S1U4"/>
<dbReference type="Proteomes" id="UP000076532">
    <property type="component" value="Unassembled WGS sequence"/>
</dbReference>
<dbReference type="SUPFAM" id="SSF160369">
    <property type="entry name" value="Ribosomal protein L10-like"/>
    <property type="match status" value="1"/>
</dbReference>
<comment type="similarity">
    <text evidence="1">Belongs to the universal ribosomal protein uL10 family.</text>
</comment>
<dbReference type="InterPro" id="IPR047865">
    <property type="entry name" value="Ribosomal_uL10_bac_type"/>
</dbReference>
<dbReference type="PANTHER" id="PTHR11560">
    <property type="entry name" value="39S RIBOSOMAL PROTEIN L10, MITOCHONDRIAL"/>
    <property type="match status" value="1"/>
</dbReference>
<organism evidence="2 3">
    <name type="scientific">Athelia psychrophila</name>
    <dbReference type="NCBI Taxonomy" id="1759441"/>
    <lineage>
        <taxon>Eukaryota</taxon>
        <taxon>Fungi</taxon>
        <taxon>Dikarya</taxon>
        <taxon>Basidiomycota</taxon>
        <taxon>Agaricomycotina</taxon>
        <taxon>Agaricomycetes</taxon>
        <taxon>Agaricomycetidae</taxon>
        <taxon>Atheliales</taxon>
        <taxon>Atheliaceae</taxon>
        <taxon>Athelia</taxon>
    </lineage>
</organism>
<evidence type="ECO:0000313" key="2">
    <source>
        <dbReference type="EMBL" id="KZP28929.1"/>
    </source>
</evidence>
<evidence type="ECO:0000313" key="3">
    <source>
        <dbReference type="Proteomes" id="UP000076532"/>
    </source>
</evidence>
<evidence type="ECO:0000256" key="1">
    <source>
        <dbReference type="ARBA" id="ARBA00008889"/>
    </source>
</evidence>
<dbReference type="EMBL" id="KV417501">
    <property type="protein sequence ID" value="KZP28929.1"/>
    <property type="molecule type" value="Genomic_DNA"/>
</dbReference>
<proteinExistence type="inferred from homology"/>